<dbReference type="GO" id="GO:0016491">
    <property type="term" value="F:oxidoreductase activity"/>
    <property type="evidence" value="ECO:0007669"/>
    <property type="project" value="UniProtKB-KW"/>
</dbReference>
<evidence type="ECO:0000256" key="1">
    <source>
        <dbReference type="ARBA" id="ARBA00022857"/>
    </source>
</evidence>
<dbReference type="PRINTS" id="PR00081">
    <property type="entry name" value="GDHRDH"/>
</dbReference>
<accession>A0A8I6RN29</accession>
<dbReference type="OrthoDB" id="6606071at2759"/>
<dbReference type="PIRSF" id="PIRSF000126">
    <property type="entry name" value="11-beta-HSD1"/>
    <property type="match status" value="1"/>
</dbReference>
<dbReference type="PRINTS" id="PR00080">
    <property type="entry name" value="SDRFAMILY"/>
</dbReference>
<evidence type="ECO:0000313" key="5">
    <source>
        <dbReference type="Proteomes" id="UP000494040"/>
    </source>
</evidence>
<dbReference type="InterPro" id="IPR002347">
    <property type="entry name" value="SDR_fam"/>
</dbReference>
<proteinExistence type="inferred from homology"/>
<dbReference type="GO" id="GO:0005783">
    <property type="term" value="C:endoplasmic reticulum"/>
    <property type="evidence" value="ECO:0007669"/>
    <property type="project" value="TreeGrafter"/>
</dbReference>
<dbReference type="KEGG" id="clec:106666074"/>
<evidence type="ECO:0000256" key="3">
    <source>
        <dbReference type="RuleBase" id="RU000363"/>
    </source>
</evidence>
<dbReference type="SUPFAM" id="SSF51735">
    <property type="entry name" value="NAD(P)-binding Rossmann-fold domains"/>
    <property type="match status" value="1"/>
</dbReference>
<dbReference type="Gene3D" id="3.40.50.720">
    <property type="entry name" value="NAD(P)-binding Rossmann-like Domain"/>
    <property type="match status" value="1"/>
</dbReference>
<dbReference type="EnsemblMetazoa" id="XM_014392966.2">
    <property type="protein sequence ID" value="XP_014248452.1"/>
    <property type="gene ID" value="LOC106666074"/>
</dbReference>
<dbReference type="PANTHER" id="PTHR43899:SF9">
    <property type="entry name" value="MIP25013P-RELATED"/>
    <property type="match status" value="1"/>
</dbReference>
<reference evidence="4" key="1">
    <citation type="submission" date="2022-01" db="UniProtKB">
        <authorList>
            <consortium name="EnsemblMetazoa"/>
        </authorList>
    </citation>
    <scope>IDENTIFICATION</scope>
</reference>
<organism evidence="4 5">
    <name type="scientific">Cimex lectularius</name>
    <name type="common">Bed bug</name>
    <name type="synonym">Acanthia lectularia</name>
    <dbReference type="NCBI Taxonomy" id="79782"/>
    <lineage>
        <taxon>Eukaryota</taxon>
        <taxon>Metazoa</taxon>
        <taxon>Ecdysozoa</taxon>
        <taxon>Arthropoda</taxon>
        <taxon>Hexapoda</taxon>
        <taxon>Insecta</taxon>
        <taxon>Pterygota</taxon>
        <taxon>Neoptera</taxon>
        <taxon>Paraneoptera</taxon>
        <taxon>Hemiptera</taxon>
        <taxon>Heteroptera</taxon>
        <taxon>Panheteroptera</taxon>
        <taxon>Cimicomorpha</taxon>
        <taxon>Cimicidae</taxon>
        <taxon>Cimex</taxon>
    </lineage>
</organism>
<sequence>MPLVEGVFKSKFISAVGSFYVLKTLTSFSHQCWSGFRAFVWGKFGPRIDFKTRYGPWAVVTGSTDGLGKEFALQLAKQGMNIVLISRSETKLQSTAAEIKALYDVEVQYIQADFSSTDAYDKIRKVLDGLDIGILVNNVGILNERPESIADQSEEFVKTIVNVNIIATTINTLIVLNQMKKKNRGMIINMGSQSGVFPVPYIGIYSSTKAFVDHFSAVLDSELEHTNIKIKCFRGGFIKTNLLAHIDEMVNFYRRYFPPAVPDAKTYVESAIATLNTNATFTSGYWGHGLVLFVVENFMNNYVKAKFSKFIMTSKLIWRTKKK</sequence>
<dbReference type="FunFam" id="3.40.50.720:FF:000137">
    <property type="entry name" value="Hydroxysteroid (17-beta) dehydrogenase 3"/>
    <property type="match status" value="1"/>
</dbReference>
<dbReference type="GeneID" id="106666074"/>
<protein>
    <submittedName>
        <fullName evidence="4">Uncharacterized protein</fullName>
    </submittedName>
</protein>
<dbReference type="PANTHER" id="PTHR43899">
    <property type="entry name" value="RH59310P"/>
    <property type="match status" value="1"/>
</dbReference>
<keyword evidence="5" id="KW-1185">Reference proteome</keyword>
<dbReference type="RefSeq" id="XP_014248452.1">
    <property type="nucleotide sequence ID" value="XM_014392966.2"/>
</dbReference>
<evidence type="ECO:0000313" key="4">
    <source>
        <dbReference type="EnsemblMetazoa" id="XP_014248452.1"/>
    </source>
</evidence>
<name>A0A8I6RN29_CIMLE</name>
<keyword evidence="2" id="KW-0560">Oxidoreductase</keyword>
<dbReference type="Proteomes" id="UP000494040">
    <property type="component" value="Unassembled WGS sequence"/>
</dbReference>
<keyword evidence="1" id="KW-0521">NADP</keyword>
<dbReference type="CDD" id="cd05356">
    <property type="entry name" value="17beta-HSD1_like_SDR_c"/>
    <property type="match status" value="1"/>
</dbReference>
<dbReference type="Pfam" id="PF00106">
    <property type="entry name" value="adh_short"/>
    <property type="match status" value="1"/>
</dbReference>
<evidence type="ECO:0000256" key="2">
    <source>
        <dbReference type="ARBA" id="ARBA00023002"/>
    </source>
</evidence>
<comment type="similarity">
    <text evidence="3">Belongs to the short-chain dehydrogenases/reductases (SDR) family.</text>
</comment>
<dbReference type="InterPro" id="IPR036291">
    <property type="entry name" value="NAD(P)-bd_dom_sf"/>
</dbReference>
<dbReference type="InterPro" id="IPR051019">
    <property type="entry name" value="VLCFA-Steroid_DH"/>
</dbReference>
<dbReference type="AlphaFoldDB" id="A0A8I6RN29"/>